<reference evidence="19" key="2">
    <citation type="submission" date="2023-05" db="EMBL/GenBank/DDBJ databases">
        <authorList>
            <person name="Schelkunov M.I."/>
        </authorList>
    </citation>
    <scope>NUCLEOTIDE SEQUENCE</scope>
    <source>
        <strain evidence="19">Hsosn_3</strain>
        <tissue evidence="19">Leaf</tissue>
    </source>
</reference>
<evidence type="ECO:0000313" key="19">
    <source>
        <dbReference type="EMBL" id="KAK1367273.1"/>
    </source>
</evidence>
<comment type="subcellular location">
    <subcellularLocation>
        <location evidence="1">Membrane</location>
        <topology evidence="1">Single-pass type I membrane protein</topology>
    </subcellularLocation>
</comment>
<proteinExistence type="predicted"/>
<protein>
    <recommendedName>
        <fullName evidence="2">non-specific serine/threonine protein kinase</fullName>
        <ecNumber evidence="2">2.7.11.1</ecNumber>
    </recommendedName>
</protein>
<dbReference type="Pfam" id="PF11721">
    <property type="entry name" value="Malectin"/>
    <property type="match status" value="1"/>
</dbReference>
<reference evidence="19" key="1">
    <citation type="submission" date="2023-02" db="EMBL/GenBank/DDBJ databases">
        <title>Genome of toxic invasive species Heracleum sosnowskyi carries increased number of genes despite the absence of recent whole-genome duplications.</title>
        <authorList>
            <person name="Schelkunov M."/>
            <person name="Shtratnikova V."/>
            <person name="Makarenko M."/>
            <person name="Klepikova A."/>
            <person name="Omelchenko D."/>
            <person name="Novikova G."/>
            <person name="Obukhova E."/>
            <person name="Bogdanov V."/>
            <person name="Penin A."/>
            <person name="Logacheva M."/>
        </authorList>
    </citation>
    <scope>NUCLEOTIDE SEQUENCE</scope>
    <source>
        <strain evidence="19">Hsosn_3</strain>
        <tissue evidence="19">Leaf</tissue>
    </source>
</reference>
<keyword evidence="6 17" id="KW-0812">Transmembrane</keyword>
<evidence type="ECO:0000313" key="20">
    <source>
        <dbReference type="Proteomes" id="UP001237642"/>
    </source>
</evidence>
<keyword evidence="11 17" id="KW-1133">Transmembrane helix</keyword>
<dbReference type="SUPFAM" id="SSF56112">
    <property type="entry name" value="Protein kinase-like (PK-like)"/>
    <property type="match status" value="1"/>
</dbReference>
<dbReference type="PANTHER" id="PTHR48006">
    <property type="entry name" value="LEUCINE-RICH REPEAT-CONTAINING PROTEIN DDB_G0281931-RELATED"/>
    <property type="match status" value="1"/>
</dbReference>
<dbReference type="SMART" id="SM00219">
    <property type="entry name" value="TyrKc"/>
    <property type="match status" value="1"/>
</dbReference>
<evidence type="ECO:0000256" key="13">
    <source>
        <dbReference type="ARBA" id="ARBA00023170"/>
    </source>
</evidence>
<evidence type="ECO:0000256" key="3">
    <source>
        <dbReference type="ARBA" id="ARBA00022553"/>
    </source>
</evidence>
<accession>A0AAD8HJ48</accession>
<dbReference type="InterPro" id="IPR032675">
    <property type="entry name" value="LRR_dom_sf"/>
</dbReference>
<keyword evidence="10" id="KW-0067">ATP-binding</keyword>
<evidence type="ECO:0000256" key="7">
    <source>
        <dbReference type="ARBA" id="ARBA00022729"/>
    </source>
</evidence>
<evidence type="ECO:0000259" key="18">
    <source>
        <dbReference type="PROSITE" id="PS50011"/>
    </source>
</evidence>
<dbReference type="GO" id="GO:0005886">
    <property type="term" value="C:plasma membrane"/>
    <property type="evidence" value="ECO:0007669"/>
    <property type="project" value="TreeGrafter"/>
</dbReference>
<feature type="domain" description="Protein kinase" evidence="18">
    <location>
        <begin position="389"/>
        <end position="531"/>
    </location>
</feature>
<dbReference type="InterPro" id="IPR001245">
    <property type="entry name" value="Ser-Thr/Tyr_kinase_cat_dom"/>
</dbReference>
<comment type="catalytic activity">
    <reaction evidence="16">
        <text>L-seryl-[protein] + ATP = O-phospho-L-seryl-[protein] + ADP + H(+)</text>
        <dbReference type="Rhea" id="RHEA:17989"/>
        <dbReference type="Rhea" id="RHEA-COMP:9863"/>
        <dbReference type="Rhea" id="RHEA-COMP:11604"/>
        <dbReference type="ChEBI" id="CHEBI:15378"/>
        <dbReference type="ChEBI" id="CHEBI:29999"/>
        <dbReference type="ChEBI" id="CHEBI:30616"/>
        <dbReference type="ChEBI" id="CHEBI:83421"/>
        <dbReference type="ChEBI" id="CHEBI:456216"/>
        <dbReference type="EC" id="2.7.11.1"/>
    </reaction>
</comment>
<evidence type="ECO:0000256" key="5">
    <source>
        <dbReference type="ARBA" id="ARBA00022679"/>
    </source>
</evidence>
<dbReference type="AlphaFoldDB" id="A0AAD8HJ48"/>
<keyword evidence="20" id="KW-1185">Reference proteome</keyword>
<dbReference type="GO" id="GO:0004713">
    <property type="term" value="F:protein tyrosine kinase activity"/>
    <property type="evidence" value="ECO:0007669"/>
    <property type="project" value="InterPro"/>
</dbReference>
<dbReference type="InterPro" id="IPR051824">
    <property type="entry name" value="LRR_Rcpt-Like_S/T_Kinase"/>
</dbReference>
<keyword evidence="8" id="KW-0677">Repeat</keyword>
<keyword evidence="9" id="KW-0547">Nucleotide-binding</keyword>
<evidence type="ECO:0000256" key="8">
    <source>
        <dbReference type="ARBA" id="ARBA00022737"/>
    </source>
</evidence>
<evidence type="ECO:0000256" key="2">
    <source>
        <dbReference type="ARBA" id="ARBA00012513"/>
    </source>
</evidence>
<evidence type="ECO:0000256" key="6">
    <source>
        <dbReference type="ARBA" id="ARBA00022692"/>
    </source>
</evidence>
<gene>
    <name evidence="19" type="ORF">POM88_042834</name>
</gene>
<evidence type="ECO:0000256" key="9">
    <source>
        <dbReference type="ARBA" id="ARBA00022741"/>
    </source>
</evidence>
<comment type="catalytic activity">
    <reaction evidence="15">
        <text>L-threonyl-[protein] + ATP = O-phospho-L-threonyl-[protein] + ADP + H(+)</text>
        <dbReference type="Rhea" id="RHEA:46608"/>
        <dbReference type="Rhea" id="RHEA-COMP:11060"/>
        <dbReference type="Rhea" id="RHEA-COMP:11605"/>
        <dbReference type="ChEBI" id="CHEBI:15378"/>
        <dbReference type="ChEBI" id="CHEBI:30013"/>
        <dbReference type="ChEBI" id="CHEBI:30616"/>
        <dbReference type="ChEBI" id="CHEBI:61977"/>
        <dbReference type="ChEBI" id="CHEBI:456216"/>
        <dbReference type="EC" id="2.7.11.1"/>
    </reaction>
</comment>
<dbReference type="InterPro" id="IPR000719">
    <property type="entry name" value="Prot_kinase_dom"/>
</dbReference>
<keyword evidence="7" id="KW-0732">Signal</keyword>
<keyword evidence="19" id="KW-0418">Kinase</keyword>
<dbReference type="EMBL" id="JAUIZM010000009">
    <property type="protein sequence ID" value="KAK1367273.1"/>
    <property type="molecule type" value="Genomic_DNA"/>
</dbReference>
<evidence type="ECO:0000256" key="12">
    <source>
        <dbReference type="ARBA" id="ARBA00023136"/>
    </source>
</evidence>
<dbReference type="Pfam" id="PF07714">
    <property type="entry name" value="PK_Tyr_Ser-Thr"/>
    <property type="match status" value="1"/>
</dbReference>
<keyword evidence="12 17" id="KW-0472">Membrane</keyword>
<evidence type="ECO:0000256" key="11">
    <source>
        <dbReference type="ARBA" id="ARBA00022989"/>
    </source>
</evidence>
<dbReference type="PANTHER" id="PTHR48006:SF62">
    <property type="entry name" value="LEUCINE-RICH REPEAT TRANSMEMBRANE PROTEIN KINASE"/>
    <property type="match status" value="1"/>
</dbReference>
<comment type="caution">
    <text evidence="19">The sequence shown here is derived from an EMBL/GenBank/DDBJ whole genome shotgun (WGS) entry which is preliminary data.</text>
</comment>
<dbReference type="EC" id="2.7.11.1" evidence="2"/>
<keyword evidence="14" id="KW-0325">Glycoprotein</keyword>
<dbReference type="InterPro" id="IPR020635">
    <property type="entry name" value="Tyr_kinase_cat_dom"/>
</dbReference>
<evidence type="ECO:0000256" key="16">
    <source>
        <dbReference type="ARBA" id="ARBA00048679"/>
    </source>
</evidence>
<dbReference type="PROSITE" id="PS50011">
    <property type="entry name" value="PROTEIN_KINASE_DOM"/>
    <property type="match status" value="1"/>
</dbReference>
<dbReference type="GO" id="GO:0005524">
    <property type="term" value="F:ATP binding"/>
    <property type="evidence" value="ECO:0007669"/>
    <property type="project" value="UniProtKB-KW"/>
</dbReference>
<dbReference type="InterPro" id="IPR011009">
    <property type="entry name" value="Kinase-like_dom_sf"/>
</dbReference>
<evidence type="ECO:0000256" key="4">
    <source>
        <dbReference type="ARBA" id="ARBA00022614"/>
    </source>
</evidence>
<sequence length="531" mass="58270">MTLSNLTLLTALDLSFNNFSGRIPNSLFSLSSLSFLFLGNNKLTGTLPSQKSASLTNIDLSYNDLSGTFPSWISEPGIQINLAVNNFTVEGSNSRFLPSGLNCLQRGFPCNRDSPRYYNFSIKCGGPPVMSSDGIVYERDNETHGPATYYVNPANRWAVSNVGLHAGNNNRTYIYSSSSQFTNTLDPELFQTTRISAGSLRYYGLGLENGNYTVKLQFAEIAILNPPAWKSLGRRIFDIYIQGNLIWKNFDIRKEAGSSFRALSKDFKAHVSENYLEIHLVWAGKGTCCIPVQGTYGPSISAISATPDFIPSVSNEPPVNPSSKKKNTGLIVGIVIPLAISFLAAVLVVFFFIRRRKKPSAYEGEEFQGIDARPHTFSYAELKVGTADFSPTNMLGEGGFGPVYKGTLSDGRSVAVKQLSEASHHGKSQFVAEIATISAVQHRNLVKLYGCCIKGDKRLLVYEYLENKSLDQALFAFNEDEVKRLIDVALLCTQTSPNLRPPMSRVVAMLSGDTEVSAVTTKPGYLLAVNR</sequence>
<dbReference type="FunFam" id="2.60.120.430:FF:000002">
    <property type="entry name" value="Leucine-rich repeat receptor-like protein kinase"/>
    <property type="match status" value="1"/>
</dbReference>
<dbReference type="Gene3D" id="2.60.120.430">
    <property type="entry name" value="Galactose-binding lectin"/>
    <property type="match status" value="1"/>
</dbReference>
<dbReference type="Gene3D" id="3.80.10.10">
    <property type="entry name" value="Ribonuclease Inhibitor"/>
    <property type="match status" value="1"/>
</dbReference>
<evidence type="ECO:0000256" key="10">
    <source>
        <dbReference type="ARBA" id="ARBA00022840"/>
    </source>
</evidence>
<evidence type="ECO:0000256" key="17">
    <source>
        <dbReference type="SAM" id="Phobius"/>
    </source>
</evidence>
<dbReference type="Pfam" id="PF00560">
    <property type="entry name" value="LRR_1"/>
    <property type="match status" value="2"/>
</dbReference>
<dbReference type="GO" id="GO:0004674">
    <property type="term" value="F:protein serine/threonine kinase activity"/>
    <property type="evidence" value="ECO:0007669"/>
    <property type="project" value="UniProtKB-EC"/>
</dbReference>
<dbReference type="SUPFAM" id="SSF52058">
    <property type="entry name" value="L domain-like"/>
    <property type="match status" value="1"/>
</dbReference>
<evidence type="ECO:0000256" key="1">
    <source>
        <dbReference type="ARBA" id="ARBA00004479"/>
    </source>
</evidence>
<keyword evidence="5" id="KW-0808">Transferase</keyword>
<feature type="transmembrane region" description="Helical" evidence="17">
    <location>
        <begin position="330"/>
        <end position="353"/>
    </location>
</feature>
<dbReference type="Gene3D" id="3.30.200.20">
    <property type="entry name" value="Phosphorylase Kinase, domain 1"/>
    <property type="match status" value="1"/>
</dbReference>
<keyword evidence="4" id="KW-0433">Leucine-rich repeat</keyword>
<dbReference type="CDD" id="cd12087">
    <property type="entry name" value="TM_EGFR-like"/>
    <property type="match status" value="1"/>
</dbReference>
<keyword evidence="3" id="KW-0597">Phosphoprotein</keyword>
<dbReference type="InterPro" id="IPR001611">
    <property type="entry name" value="Leu-rich_rpt"/>
</dbReference>
<name>A0AAD8HJ48_9APIA</name>
<organism evidence="19 20">
    <name type="scientific">Heracleum sosnowskyi</name>
    <dbReference type="NCBI Taxonomy" id="360622"/>
    <lineage>
        <taxon>Eukaryota</taxon>
        <taxon>Viridiplantae</taxon>
        <taxon>Streptophyta</taxon>
        <taxon>Embryophyta</taxon>
        <taxon>Tracheophyta</taxon>
        <taxon>Spermatophyta</taxon>
        <taxon>Magnoliopsida</taxon>
        <taxon>eudicotyledons</taxon>
        <taxon>Gunneridae</taxon>
        <taxon>Pentapetalae</taxon>
        <taxon>asterids</taxon>
        <taxon>campanulids</taxon>
        <taxon>Apiales</taxon>
        <taxon>Apiaceae</taxon>
        <taxon>Apioideae</taxon>
        <taxon>apioid superclade</taxon>
        <taxon>Tordylieae</taxon>
        <taxon>Tordyliinae</taxon>
        <taxon>Heracleum</taxon>
    </lineage>
</organism>
<dbReference type="FunFam" id="3.30.200.20:FF:000140">
    <property type="entry name" value="Leucine-rich repeat receptor-like protein kinase"/>
    <property type="match status" value="1"/>
</dbReference>
<dbReference type="Proteomes" id="UP001237642">
    <property type="component" value="Unassembled WGS sequence"/>
</dbReference>
<dbReference type="InterPro" id="IPR021720">
    <property type="entry name" value="Malectin_dom"/>
</dbReference>
<keyword evidence="13" id="KW-0675">Receptor</keyword>
<evidence type="ECO:0000256" key="14">
    <source>
        <dbReference type="ARBA" id="ARBA00023180"/>
    </source>
</evidence>
<evidence type="ECO:0000256" key="15">
    <source>
        <dbReference type="ARBA" id="ARBA00047899"/>
    </source>
</evidence>